<dbReference type="SUPFAM" id="SSF48239">
    <property type="entry name" value="Terpenoid cyclases/Protein prenyltransferases"/>
    <property type="match status" value="2"/>
</dbReference>
<sequence length="435" mass="44946">MGNQGCVAWAVWRRAIGAVALLTGQVFVSAQAGVYAGPAQSAAAWLESQQAQSDGSWRDTSETRTFLQTAEAVLALHQANRRNAAYYAGQAWIENHDPQNLDARARRLMVLRATQSSAQQDIDALLAAVNTPAAGQSGWGLSKRYRSSPLDTALALDALRTAGATFSSAQAIAYLKSSQLTTSGDQGWAAAAGNSTDAYTTARVVQALAAYKSSDTTLTAPLNNAVATLKTKVTASSAPHVRAAAALAYLRLDAASNDAKTLLNSLVTIQRPDGGFDAGVFATGLITQAFVAAEGKDASTSRERVEVTDAALRTAINEALGRGAMDQLNKGELAELTTLDISNRGVTSLNGLQHAVNLASLNASNNVITDTSPIAGLINLTNTDLSGNPCTGPGCGTQVASGDGDTPLPLWALGMLGAALMGLVSRTGRRSDSGA</sequence>
<dbReference type="InterPro" id="IPR008930">
    <property type="entry name" value="Terpenoid_cyclase/PrenylTrfase"/>
</dbReference>
<dbReference type="RefSeq" id="WP_133611295.1">
    <property type="nucleotide sequence ID" value="NZ_SNXW01000017.1"/>
</dbReference>
<gene>
    <name evidence="2" type="ORF">EV672_11711</name>
</gene>
<comment type="caution">
    <text evidence="2">The sequence shown here is derived from an EMBL/GenBank/DDBJ whole genome shotgun (WGS) entry which is preliminary data.</text>
</comment>
<name>A0A4R6QZI6_9BURK</name>
<dbReference type="InterPro" id="IPR001611">
    <property type="entry name" value="Leu-rich_rpt"/>
</dbReference>
<feature type="chain" id="PRO_5020473085" evidence="1">
    <location>
        <begin position="33"/>
        <end position="435"/>
    </location>
</feature>
<evidence type="ECO:0000313" key="2">
    <source>
        <dbReference type="EMBL" id="TDP78733.1"/>
    </source>
</evidence>
<reference evidence="2 3" key="1">
    <citation type="submission" date="2019-03" db="EMBL/GenBank/DDBJ databases">
        <title>Genomic Encyclopedia of Type Strains, Phase IV (KMG-IV): sequencing the most valuable type-strain genomes for metagenomic binning, comparative biology and taxonomic classification.</title>
        <authorList>
            <person name="Goeker M."/>
        </authorList>
    </citation>
    <scope>NUCLEOTIDE SEQUENCE [LARGE SCALE GENOMIC DNA]</scope>
    <source>
        <strain evidence="2 3">DSM 11901</strain>
    </source>
</reference>
<dbReference type="EMBL" id="SNXW01000017">
    <property type="protein sequence ID" value="TDP78733.1"/>
    <property type="molecule type" value="Genomic_DNA"/>
</dbReference>
<proteinExistence type="predicted"/>
<dbReference type="Gene3D" id="3.80.10.10">
    <property type="entry name" value="Ribonuclease Inhibitor"/>
    <property type="match status" value="1"/>
</dbReference>
<organism evidence="2 3">
    <name type="scientific">Aquabacterium commune</name>
    <dbReference type="NCBI Taxonomy" id="70586"/>
    <lineage>
        <taxon>Bacteria</taxon>
        <taxon>Pseudomonadati</taxon>
        <taxon>Pseudomonadota</taxon>
        <taxon>Betaproteobacteria</taxon>
        <taxon>Burkholderiales</taxon>
        <taxon>Aquabacterium</taxon>
    </lineage>
</organism>
<dbReference type="SUPFAM" id="SSF52058">
    <property type="entry name" value="L domain-like"/>
    <property type="match status" value="1"/>
</dbReference>
<dbReference type="InterPro" id="IPR032675">
    <property type="entry name" value="LRR_dom_sf"/>
</dbReference>
<protein>
    <submittedName>
        <fullName evidence="2">MYXO-CTERM domain-containing protein</fullName>
    </submittedName>
</protein>
<dbReference type="AlphaFoldDB" id="A0A4R6QZI6"/>
<keyword evidence="1" id="KW-0732">Signal</keyword>
<dbReference type="PROSITE" id="PS51450">
    <property type="entry name" value="LRR"/>
    <property type="match status" value="1"/>
</dbReference>
<feature type="signal peptide" evidence="1">
    <location>
        <begin position="1"/>
        <end position="32"/>
    </location>
</feature>
<accession>A0A4R6QZI6</accession>
<dbReference type="OrthoDB" id="9178127at2"/>
<dbReference type="Proteomes" id="UP000294593">
    <property type="component" value="Unassembled WGS sequence"/>
</dbReference>
<evidence type="ECO:0000256" key="1">
    <source>
        <dbReference type="SAM" id="SignalP"/>
    </source>
</evidence>
<evidence type="ECO:0000313" key="3">
    <source>
        <dbReference type="Proteomes" id="UP000294593"/>
    </source>
</evidence>
<keyword evidence="3" id="KW-1185">Reference proteome</keyword>